<dbReference type="GO" id="GO:0005829">
    <property type="term" value="C:cytosol"/>
    <property type="evidence" value="ECO:0007669"/>
    <property type="project" value="TreeGrafter"/>
</dbReference>
<dbReference type="Gene3D" id="3.20.20.100">
    <property type="entry name" value="NADP-dependent oxidoreductase domain"/>
    <property type="match status" value="1"/>
</dbReference>
<organism evidence="3 4">
    <name type="scientific">Entotheonella factor</name>
    <dbReference type="NCBI Taxonomy" id="1429438"/>
    <lineage>
        <taxon>Bacteria</taxon>
        <taxon>Pseudomonadati</taxon>
        <taxon>Nitrospinota/Tectimicrobiota group</taxon>
        <taxon>Candidatus Tectimicrobiota</taxon>
        <taxon>Candidatus Entotheonellia</taxon>
        <taxon>Candidatus Entotheonellales</taxon>
        <taxon>Candidatus Entotheonellaceae</taxon>
        <taxon>Candidatus Entotheonella</taxon>
    </lineage>
</organism>
<reference evidence="3 4" key="1">
    <citation type="journal article" date="2014" name="Nature">
        <title>An environmental bacterial taxon with a large and distinct metabolic repertoire.</title>
        <authorList>
            <person name="Wilson M.C."/>
            <person name="Mori T."/>
            <person name="Ruckert C."/>
            <person name="Uria A.R."/>
            <person name="Helf M.J."/>
            <person name="Takada K."/>
            <person name="Gernert C."/>
            <person name="Steffens U.A."/>
            <person name="Heycke N."/>
            <person name="Schmitt S."/>
            <person name="Rinke C."/>
            <person name="Helfrich E.J."/>
            <person name="Brachmann A.O."/>
            <person name="Gurgui C."/>
            <person name="Wakimoto T."/>
            <person name="Kracht M."/>
            <person name="Crusemann M."/>
            <person name="Hentschel U."/>
            <person name="Abe I."/>
            <person name="Matsunaga S."/>
            <person name="Kalinowski J."/>
            <person name="Takeyama H."/>
            <person name="Piel J."/>
        </authorList>
    </citation>
    <scope>NUCLEOTIDE SEQUENCE [LARGE SCALE GENOMIC DNA]</scope>
    <source>
        <strain evidence="4">TSY1</strain>
    </source>
</reference>
<sequence length="327" mass="35931">MNYRTLGQTGLRVSEVGLGAMPFGGMVTQADGTSFGWTGTEDQECINLVHLCEELGVNLIDTAEAYGNGHGETVIGQALQGRRDRWLIATKVNPNQGIDAAPPNEEAVRKRLTEACEQSLQRMQTDYIDLYQLHRIPHAWAMPVVMATLAELRQAGKIRWYGISTNDRDAIDQLRTLGPIHILQIGYNLLERGADDLLNWARDEQIGTLIRVPLAKGMLTGKYSGPNAIAMPQGDHRHERFNRPDTQDGLNKLTELSFLQTPERSMVQAALRFVLDHPGVSCVISGAKTRQQAEENAGASDISPLSQDELARALPLANAVSTPNWSG</sequence>
<dbReference type="GO" id="GO:0016491">
    <property type="term" value="F:oxidoreductase activity"/>
    <property type="evidence" value="ECO:0007669"/>
    <property type="project" value="UniProtKB-KW"/>
</dbReference>
<dbReference type="Pfam" id="PF00248">
    <property type="entry name" value="Aldo_ket_red"/>
    <property type="match status" value="1"/>
</dbReference>
<dbReference type="EMBL" id="AZHW01000261">
    <property type="protein sequence ID" value="ETX01184.1"/>
    <property type="molecule type" value="Genomic_DNA"/>
</dbReference>
<keyword evidence="1" id="KW-0560">Oxidoreductase</keyword>
<name>W4LT04_ENTF1</name>
<evidence type="ECO:0000313" key="3">
    <source>
        <dbReference type="EMBL" id="ETX01184.1"/>
    </source>
</evidence>
<dbReference type="InterPro" id="IPR036812">
    <property type="entry name" value="NAD(P)_OxRdtase_dom_sf"/>
</dbReference>
<evidence type="ECO:0000259" key="2">
    <source>
        <dbReference type="Pfam" id="PF00248"/>
    </source>
</evidence>
<feature type="domain" description="NADP-dependent oxidoreductase" evidence="2">
    <location>
        <begin position="35"/>
        <end position="312"/>
    </location>
</feature>
<dbReference type="AlphaFoldDB" id="W4LT04"/>
<dbReference type="HOGENOM" id="CLU_023205_2_1_7"/>
<evidence type="ECO:0000313" key="4">
    <source>
        <dbReference type="Proteomes" id="UP000019141"/>
    </source>
</evidence>
<dbReference type="InterPro" id="IPR050523">
    <property type="entry name" value="AKR_Detox_Biosynth"/>
</dbReference>
<protein>
    <recommendedName>
        <fullName evidence="2">NADP-dependent oxidoreductase domain-containing protein</fullName>
    </recommendedName>
</protein>
<proteinExistence type="predicted"/>
<keyword evidence="4" id="KW-1185">Reference proteome</keyword>
<dbReference type="Proteomes" id="UP000019141">
    <property type="component" value="Unassembled WGS sequence"/>
</dbReference>
<comment type="caution">
    <text evidence="3">The sequence shown here is derived from an EMBL/GenBank/DDBJ whole genome shotgun (WGS) entry which is preliminary data.</text>
</comment>
<dbReference type="InterPro" id="IPR023210">
    <property type="entry name" value="NADP_OxRdtase_dom"/>
</dbReference>
<dbReference type="PANTHER" id="PTHR43364">
    <property type="entry name" value="NADH-SPECIFIC METHYLGLYOXAL REDUCTASE-RELATED"/>
    <property type="match status" value="1"/>
</dbReference>
<dbReference type="SUPFAM" id="SSF51430">
    <property type="entry name" value="NAD(P)-linked oxidoreductase"/>
    <property type="match status" value="1"/>
</dbReference>
<accession>W4LT04</accession>
<gene>
    <name evidence="3" type="ORF">ETSY1_08355</name>
</gene>
<dbReference type="PANTHER" id="PTHR43364:SF4">
    <property type="entry name" value="NAD(P)-LINKED OXIDOREDUCTASE SUPERFAMILY PROTEIN"/>
    <property type="match status" value="1"/>
</dbReference>
<evidence type="ECO:0000256" key="1">
    <source>
        <dbReference type="ARBA" id="ARBA00023002"/>
    </source>
</evidence>